<dbReference type="AlphaFoldDB" id="A0A6P2C6T5"/>
<comment type="similarity">
    <text evidence="1">Belongs to the AHA1 family.</text>
</comment>
<evidence type="ECO:0000313" key="3">
    <source>
        <dbReference type="EMBL" id="TVZ06697.1"/>
    </source>
</evidence>
<evidence type="ECO:0000259" key="2">
    <source>
        <dbReference type="Pfam" id="PF08327"/>
    </source>
</evidence>
<name>A0A6P2C6T5_9ACTN</name>
<comment type="caution">
    <text evidence="3">The sequence shown here is derived from an EMBL/GenBank/DDBJ whole genome shotgun (WGS) entry which is preliminary data.</text>
</comment>
<evidence type="ECO:0000313" key="4">
    <source>
        <dbReference type="Proteomes" id="UP000460272"/>
    </source>
</evidence>
<sequence>MTAPLQMSFDVACSAEHAFRVWTRRISTWWPPDHTVTGQAALIVLEGAVGGRIYERTSDGVEHDWGEVTVWEPPARLVYQWHLRGDRAGATEVEIRFTAQGSAAARVEIEHRGWERLGSAAGEWRERNRAGWETLLPHYLAEIDRGSVIEKSDRELTMTVTKVVRYKTHPESADENERLIRDVFAELAEHQPSGLQYAAFRLDDGVSFLHVAVIDGPTNPLSASASAAFGKFQAGIQDRCVEGPAAADAAIVGSYQFGVTAT</sequence>
<proteinExistence type="inferred from homology"/>
<gene>
    <name evidence="3" type="ORF">EAS64_04815</name>
</gene>
<feature type="domain" description="Activator of Hsp90 ATPase homologue 1/2-like C-terminal" evidence="2">
    <location>
        <begin position="13"/>
        <end position="141"/>
    </location>
</feature>
<dbReference type="InterPro" id="IPR023393">
    <property type="entry name" value="START-like_dom_sf"/>
</dbReference>
<dbReference type="EMBL" id="RPFW01000001">
    <property type="protein sequence ID" value="TVZ06697.1"/>
    <property type="molecule type" value="Genomic_DNA"/>
</dbReference>
<accession>A0A6P2C6T5</accession>
<organism evidence="3 4">
    <name type="scientific">Trebonia kvetii</name>
    <dbReference type="NCBI Taxonomy" id="2480626"/>
    <lineage>
        <taxon>Bacteria</taxon>
        <taxon>Bacillati</taxon>
        <taxon>Actinomycetota</taxon>
        <taxon>Actinomycetes</taxon>
        <taxon>Streptosporangiales</taxon>
        <taxon>Treboniaceae</taxon>
        <taxon>Trebonia</taxon>
    </lineage>
</organism>
<reference evidence="3 4" key="1">
    <citation type="submission" date="2018-11" db="EMBL/GenBank/DDBJ databases">
        <title>Trebonia kvetii gen.nov., sp.nov., a novel acidophilic actinobacterium, and proposal of the new actinobacterial family Treboniaceae fam. nov.</title>
        <authorList>
            <person name="Rapoport D."/>
            <person name="Sagova-Mareckova M."/>
            <person name="Sedlacek I."/>
            <person name="Provaznik J."/>
            <person name="Kralova S."/>
            <person name="Pavlinic D."/>
            <person name="Benes V."/>
            <person name="Kopecky J."/>
        </authorList>
    </citation>
    <scope>NUCLEOTIDE SEQUENCE [LARGE SCALE GENOMIC DNA]</scope>
    <source>
        <strain evidence="3 4">15Tr583</strain>
    </source>
</reference>
<protein>
    <recommendedName>
        <fullName evidence="2">Activator of Hsp90 ATPase homologue 1/2-like C-terminal domain-containing protein</fullName>
    </recommendedName>
</protein>
<dbReference type="Gene3D" id="3.30.530.20">
    <property type="match status" value="1"/>
</dbReference>
<dbReference type="Proteomes" id="UP000460272">
    <property type="component" value="Unassembled WGS sequence"/>
</dbReference>
<dbReference type="Pfam" id="PF08327">
    <property type="entry name" value="AHSA1"/>
    <property type="match status" value="1"/>
</dbReference>
<dbReference type="CDD" id="cd08891">
    <property type="entry name" value="SRPBCC_CalC"/>
    <property type="match status" value="1"/>
</dbReference>
<dbReference type="RefSeq" id="WP_145851450.1">
    <property type="nucleotide sequence ID" value="NZ_RPFW01000001.1"/>
</dbReference>
<dbReference type="SUPFAM" id="SSF55961">
    <property type="entry name" value="Bet v1-like"/>
    <property type="match status" value="1"/>
</dbReference>
<dbReference type="InterPro" id="IPR013538">
    <property type="entry name" value="ASHA1/2-like_C"/>
</dbReference>
<dbReference type="OrthoDB" id="268331at2"/>
<keyword evidence="4" id="KW-1185">Reference proteome</keyword>
<evidence type="ECO:0000256" key="1">
    <source>
        <dbReference type="ARBA" id="ARBA00006817"/>
    </source>
</evidence>